<feature type="compositionally biased region" description="Acidic residues" evidence="1">
    <location>
        <begin position="53"/>
        <end position="62"/>
    </location>
</feature>
<evidence type="ECO:0008006" key="5">
    <source>
        <dbReference type="Google" id="ProtNLM"/>
    </source>
</evidence>
<feature type="region of interest" description="Disordered" evidence="1">
    <location>
        <begin position="28"/>
        <end position="62"/>
    </location>
</feature>
<organism evidence="3 4">
    <name type="scientific">Phormidium yuhuli AB48</name>
    <dbReference type="NCBI Taxonomy" id="2940671"/>
    <lineage>
        <taxon>Bacteria</taxon>
        <taxon>Bacillati</taxon>
        <taxon>Cyanobacteriota</taxon>
        <taxon>Cyanophyceae</taxon>
        <taxon>Oscillatoriophycideae</taxon>
        <taxon>Oscillatoriales</taxon>
        <taxon>Oscillatoriaceae</taxon>
        <taxon>Phormidium</taxon>
        <taxon>Phormidium yuhuli</taxon>
    </lineage>
</organism>
<feature type="chain" id="PRO_5046918914" description="Lipoprotein" evidence="2">
    <location>
        <begin position="22"/>
        <end position="216"/>
    </location>
</feature>
<keyword evidence="2" id="KW-0732">Signal</keyword>
<dbReference type="EMBL" id="CP098611">
    <property type="protein sequence ID" value="USR92941.1"/>
    <property type="molecule type" value="Genomic_DNA"/>
</dbReference>
<name>A0ABY5AVN9_9CYAN</name>
<feature type="compositionally biased region" description="Polar residues" evidence="1">
    <location>
        <begin position="28"/>
        <end position="52"/>
    </location>
</feature>
<feature type="signal peptide" evidence="2">
    <location>
        <begin position="1"/>
        <end position="21"/>
    </location>
</feature>
<dbReference type="RefSeq" id="WP_252665116.1">
    <property type="nucleotide sequence ID" value="NZ_CP098611.1"/>
</dbReference>
<evidence type="ECO:0000256" key="1">
    <source>
        <dbReference type="SAM" id="MobiDB-lite"/>
    </source>
</evidence>
<accession>A0ABY5AVN9</accession>
<evidence type="ECO:0000313" key="3">
    <source>
        <dbReference type="EMBL" id="USR92941.1"/>
    </source>
</evidence>
<proteinExistence type="predicted"/>
<evidence type="ECO:0000256" key="2">
    <source>
        <dbReference type="SAM" id="SignalP"/>
    </source>
</evidence>
<gene>
    <name evidence="3" type="ORF">NEA10_09575</name>
</gene>
<protein>
    <recommendedName>
        <fullName evidence="5">Lipoprotein</fullName>
    </recommendedName>
</protein>
<evidence type="ECO:0000313" key="4">
    <source>
        <dbReference type="Proteomes" id="UP001056708"/>
    </source>
</evidence>
<reference evidence="3" key="1">
    <citation type="submission" date="2022-06" db="EMBL/GenBank/DDBJ databases">
        <title>Genome sequence of Phormidium yuhuli AB48 isolated from an industrial photobioreactor environment.</title>
        <authorList>
            <person name="Qiu Y."/>
            <person name="Noonan A.J.C."/>
            <person name="Dofher K."/>
            <person name="Koch M."/>
            <person name="Kieft B."/>
            <person name="Lin X."/>
            <person name="Ziels R.M."/>
            <person name="Hallam S.J."/>
        </authorList>
    </citation>
    <scope>NUCLEOTIDE SEQUENCE</scope>
    <source>
        <strain evidence="3">AB48</strain>
    </source>
</reference>
<keyword evidence="4" id="KW-1185">Reference proteome</keyword>
<dbReference type="Proteomes" id="UP001056708">
    <property type="component" value="Chromosome"/>
</dbReference>
<sequence length="216" mass="24176">MMGPSDWNVWCILLASPILLACGQVGNSGSEDPATPNSGSPQEINPQMNSDASTEDEMETVDLEEADSEALPMEGSTYRHPEGVFEISFPPNYAWRPQANGVRFLAANGEFGGEVIYFEVEESLTTEELGELYRQRAQEVFRQIAWQRSELQPDGSVRLDWRGKNAGGQDLDAIGYIEQHGNRVYILNVYAINESYDIYLDDSRLIVGSYQVERNP</sequence>